<dbReference type="PANTHER" id="PTHR35936:SF17">
    <property type="entry name" value="ARGININE-BINDING EXTRACELLULAR PROTEIN ARTP"/>
    <property type="match status" value="1"/>
</dbReference>
<evidence type="ECO:0000259" key="5">
    <source>
        <dbReference type="SMART" id="SM00062"/>
    </source>
</evidence>
<dbReference type="SUPFAM" id="SSF53850">
    <property type="entry name" value="Periplasmic binding protein-like II"/>
    <property type="match status" value="1"/>
</dbReference>
<sequence length="284" mass="30577">MPAGFTRRAILGGIGAAATLPMVALRAASLEKIRSAGVLRIAVYRDFAPWAWDDGGTLRGIDVELGTAIAQKLGVKAEFRDFLAGDDVDDDLRNMVWKGPATGGMLSDIMMHAPFDRTFALRNDRVVIVAPYYRESFAIGCSRDLDCEDPPVQFKGHKIAVELNSIPDFYMSGQFGGALRSDVVHMTSGMVALDSVRDGKSDLAMATRAQVEHALSKGGDVLVARKGPIPALTSPGWDIGLAVKDDSRDLGDRLETLLPEMITDKTVPAIFARYGVTLRAPLAS</sequence>
<organism evidence="6 7">
    <name type="scientific">Sphingomonas echinoides</name>
    <dbReference type="NCBI Taxonomy" id="59803"/>
    <lineage>
        <taxon>Bacteria</taxon>
        <taxon>Pseudomonadati</taxon>
        <taxon>Pseudomonadota</taxon>
        <taxon>Alphaproteobacteria</taxon>
        <taxon>Sphingomonadales</taxon>
        <taxon>Sphingomonadaceae</taxon>
        <taxon>Sphingomonas</taxon>
    </lineage>
</organism>
<dbReference type="InterPro" id="IPR018313">
    <property type="entry name" value="SBP_3_CS"/>
</dbReference>
<gene>
    <name evidence="6" type="ORF">SIL82_18865</name>
</gene>
<evidence type="ECO:0000256" key="1">
    <source>
        <dbReference type="ARBA" id="ARBA00004196"/>
    </source>
</evidence>
<dbReference type="Proteomes" id="UP001279660">
    <property type="component" value="Unassembled WGS sequence"/>
</dbReference>
<feature type="domain" description="Solute-binding protein family 3/N-terminal" evidence="5">
    <location>
        <begin position="38"/>
        <end position="278"/>
    </location>
</feature>
<evidence type="ECO:0000256" key="4">
    <source>
        <dbReference type="RuleBase" id="RU003744"/>
    </source>
</evidence>
<reference evidence="6 7" key="1">
    <citation type="submission" date="2023-11" db="EMBL/GenBank/DDBJ databases">
        <title>MicrobeMod: A computational toolkit for identifying prokaryotic methylation and restriction-modification with nanopore sequencing.</title>
        <authorList>
            <person name="Crits-Christoph A."/>
            <person name="Kang S.C."/>
            <person name="Lee H."/>
            <person name="Ostrov N."/>
        </authorList>
    </citation>
    <scope>NUCLEOTIDE SEQUENCE [LARGE SCALE GENOMIC DNA]</scope>
    <source>
        <strain evidence="6 7">ATCC 14820</strain>
    </source>
</reference>
<keyword evidence="3" id="KW-0732">Signal</keyword>
<dbReference type="InterPro" id="IPR001638">
    <property type="entry name" value="Solute-binding_3/MltF_N"/>
</dbReference>
<dbReference type="Pfam" id="PF00497">
    <property type="entry name" value="SBP_bac_3"/>
    <property type="match status" value="1"/>
</dbReference>
<accession>A0ABU4PQA8</accession>
<dbReference type="PANTHER" id="PTHR35936">
    <property type="entry name" value="MEMBRANE-BOUND LYTIC MUREIN TRANSGLYCOSYLASE F"/>
    <property type="match status" value="1"/>
</dbReference>
<name>A0ABU4PQA8_9SPHN</name>
<evidence type="ECO:0000313" key="6">
    <source>
        <dbReference type="EMBL" id="MDX5986326.1"/>
    </source>
</evidence>
<dbReference type="EMBL" id="JAWXXV010000001">
    <property type="protein sequence ID" value="MDX5986326.1"/>
    <property type="molecule type" value="Genomic_DNA"/>
</dbReference>
<evidence type="ECO:0000256" key="3">
    <source>
        <dbReference type="ARBA" id="ARBA00022729"/>
    </source>
</evidence>
<dbReference type="SMART" id="SM00062">
    <property type="entry name" value="PBPb"/>
    <property type="match status" value="1"/>
</dbReference>
<keyword evidence="7" id="KW-1185">Reference proteome</keyword>
<comment type="subcellular location">
    <subcellularLocation>
        <location evidence="1">Cell envelope</location>
    </subcellularLocation>
</comment>
<proteinExistence type="inferred from homology"/>
<comment type="caution">
    <text evidence="6">The sequence shown here is derived from an EMBL/GenBank/DDBJ whole genome shotgun (WGS) entry which is preliminary data.</text>
</comment>
<evidence type="ECO:0000313" key="7">
    <source>
        <dbReference type="Proteomes" id="UP001279660"/>
    </source>
</evidence>
<dbReference type="Gene3D" id="3.40.190.10">
    <property type="entry name" value="Periplasmic binding protein-like II"/>
    <property type="match status" value="3"/>
</dbReference>
<protein>
    <submittedName>
        <fullName evidence="6">Transporter substrate-binding domain-containing protein</fullName>
    </submittedName>
</protein>
<evidence type="ECO:0000256" key="2">
    <source>
        <dbReference type="ARBA" id="ARBA00010333"/>
    </source>
</evidence>
<comment type="similarity">
    <text evidence="2 4">Belongs to the bacterial solute-binding protein 3 family.</text>
</comment>
<dbReference type="PROSITE" id="PS01039">
    <property type="entry name" value="SBP_BACTERIAL_3"/>
    <property type="match status" value="1"/>
</dbReference>